<dbReference type="GO" id="GO:0003824">
    <property type="term" value="F:catalytic activity"/>
    <property type="evidence" value="ECO:0007669"/>
    <property type="project" value="InterPro"/>
</dbReference>
<evidence type="ECO:0000256" key="3">
    <source>
        <dbReference type="PROSITE-ProRule" id="PRU00464"/>
    </source>
</evidence>
<sequence length="139" mass="16642">MDCPFCNIDKEKNRIIKEGKYVYVVLSNPRLVDGHLLIVPKRHIEKPSELKEEEKKELLDTAIEFQEKILSKFSSGCDIRQNCRPFQKQSQLKVNHVHFHLLPREFKDELYQKCQIFETEIFRMLTEEEKEKFAKLFKG</sequence>
<evidence type="ECO:0000313" key="5">
    <source>
        <dbReference type="EMBL" id="PIQ69941.1"/>
    </source>
</evidence>
<evidence type="ECO:0000256" key="2">
    <source>
        <dbReference type="PIRSR" id="PIRSR601310-3"/>
    </source>
</evidence>
<dbReference type="InterPro" id="IPR011146">
    <property type="entry name" value="HIT-like"/>
</dbReference>
<reference evidence="5 6" key="1">
    <citation type="submission" date="2017-09" db="EMBL/GenBank/DDBJ databases">
        <title>Depth-based differentiation of microbial function through sediment-hosted aquifers and enrichment of novel symbionts in the deep terrestrial subsurface.</title>
        <authorList>
            <person name="Probst A.J."/>
            <person name="Ladd B."/>
            <person name="Jarett J.K."/>
            <person name="Geller-Mcgrath D.E."/>
            <person name="Sieber C.M."/>
            <person name="Emerson J.B."/>
            <person name="Anantharaman K."/>
            <person name="Thomas B.C."/>
            <person name="Malmstrom R."/>
            <person name="Stieglmeier M."/>
            <person name="Klingl A."/>
            <person name="Woyke T."/>
            <person name="Ryan C.M."/>
            <person name="Banfield J.F."/>
        </authorList>
    </citation>
    <scope>NUCLEOTIDE SEQUENCE [LARGE SCALE GENOMIC DNA]</scope>
    <source>
        <strain evidence="5">CG11_big_fil_rev_8_21_14_0_20_40_12</strain>
    </source>
</reference>
<feature type="active site" description="Tele-AMP-histidine intermediate" evidence="1">
    <location>
        <position position="98"/>
    </location>
</feature>
<dbReference type="InterPro" id="IPR036265">
    <property type="entry name" value="HIT-like_sf"/>
</dbReference>
<evidence type="ECO:0000256" key="1">
    <source>
        <dbReference type="PIRSR" id="PIRSR601310-1"/>
    </source>
</evidence>
<dbReference type="EMBL" id="PCVI01000050">
    <property type="protein sequence ID" value="PIQ69941.1"/>
    <property type="molecule type" value="Genomic_DNA"/>
</dbReference>
<dbReference type="Pfam" id="PF01230">
    <property type="entry name" value="HIT"/>
    <property type="match status" value="1"/>
</dbReference>
<dbReference type="PROSITE" id="PS51084">
    <property type="entry name" value="HIT_2"/>
    <property type="match status" value="1"/>
</dbReference>
<proteinExistence type="predicted"/>
<organism evidence="5 6">
    <name type="scientific">Candidatus Shapirobacteria bacterium CG11_big_fil_rev_8_21_14_0_20_40_12</name>
    <dbReference type="NCBI Taxonomy" id="1974889"/>
    <lineage>
        <taxon>Bacteria</taxon>
        <taxon>Candidatus Shapironibacteriota</taxon>
    </lineage>
</organism>
<dbReference type="Gene3D" id="3.30.428.10">
    <property type="entry name" value="HIT-like"/>
    <property type="match status" value="1"/>
</dbReference>
<dbReference type="PANTHER" id="PTHR46648:SF1">
    <property type="entry name" value="ADENOSINE 5'-MONOPHOSPHORAMIDASE HNT1"/>
    <property type="match status" value="1"/>
</dbReference>
<name>A0A2H0KFA0_9BACT</name>
<dbReference type="AlphaFoldDB" id="A0A2H0KFA0"/>
<gene>
    <name evidence="5" type="ORF">COV89_03185</name>
</gene>
<evidence type="ECO:0000313" key="6">
    <source>
        <dbReference type="Proteomes" id="UP000231371"/>
    </source>
</evidence>
<feature type="domain" description="HIT" evidence="4">
    <location>
        <begin position="1"/>
        <end position="111"/>
    </location>
</feature>
<dbReference type="InterPro" id="IPR001310">
    <property type="entry name" value="Histidine_triad_HIT"/>
</dbReference>
<protein>
    <recommendedName>
        <fullName evidence="4">HIT domain-containing protein</fullName>
    </recommendedName>
</protein>
<feature type="short sequence motif" description="Histidine triad motif" evidence="2 3">
    <location>
        <begin position="96"/>
        <end position="100"/>
    </location>
</feature>
<accession>A0A2H0KFA0</accession>
<dbReference type="PANTHER" id="PTHR46648">
    <property type="entry name" value="HIT FAMILY PROTEIN 1"/>
    <property type="match status" value="1"/>
</dbReference>
<dbReference type="GO" id="GO:0009117">
    <property type="term" value="P:nucleotide metabolic process"/>
    <property type="evidence" value="ECO:0007669"/>
    <property type="project" value="TreeGrafter"/>
</dbReference>
<dbReference type="SUPFAM" id="SSF54197">
    <property type="entry name" value="HIT-like"/>
    <property type="match status" value="1"/>
</dbReference>
<comment type="caution">
    <text evidence="5">The sequence shown here is derived from an EMBL/GenBank/DDBJ whole genome shotgun (WGS) entry which is preliminary data.</text>
</comment>
<dbReference type="Proteomes" id="UP000231371">
    <property type="component" value="Unassembled WGS sequence"/>
</dbReference>
<evidence type="ECO:0000259" key="4">
    <source>
        <dbReference type="PROSITE" id="PS51084"/>
    </source>
</evidence>